<gene>
    <name evidence="2" type="ORF">CLO192961_LOCUS190641</name>
</gene>
<proteinExistence type="predicted"/>
<dbReference type="InterPro" id="IPR045518">
    <property type="entry name" value="2EXR"/>
</dbReference>
<accession>A0ABY6U835</accession>
<sequence>MSAVPVTEPASSGCTTFHLFPNLTKELRCLIWTHALPTLDLKPKVVTYKRDPWRKEQYKACDKESNPDGPKEFIMFDFSPMVKETLKHYFIRMVGVNREAREVTLLWARDLGYKDNGPDTRGEPLLFFECFHPGKDVVTVKPEDWSNFCEGPERLLGGPDILEPRIPIHPCITRILVLDSLFEEAIDDFDRVLTHYYTLTSIYITVTRVQSPIRGVLLEPRLPDGGPVEGRCLTWDLERQEFYSHGSQELGTEGDMSAALWRVADKLKGKFIESRKQKFEMVTVFPHPLPPSHPLAGPEILQRLITTHDN</sequence>
<dbReference type="EMBL" id="CABFNS010000750">
    <property type="protein sequence ID" value="VUC26474.1"/>
    <property type="molecule type" value="Genomic_DNA"/>
</dbReference>
<comment type="caution">
    <text evidence="2">The sequence shown here is derived from an EMBL/GenBank/DDBJ whole genome shotgun (WGS) entry which is preliminary data.</text>
</comment>
<protein>
    <recommendedName>
        <fullName evidence="1">2EXR domain-containing protein</fullName>
    </recommendedName>
</protein>
<name>A0ABY6U835_BIOOC</name>
<reference evidence="2 3" key="1">
    <citation type="submission" date="2019-06" db="EMBL/GenBank/DDBJ databases">
        <authorList>
            <person name="Broberg M."/>
        </authorList>
    </citation>
    <scope>NUCLEOTIDE SEQUENCE [LARGE SCALE GENOMIC DNA]</scope>
</reference>
<evidence type="ECO:0000313" key="3">
    <source>
        <dbReference type="Proteomes" id="UP000766486"/>
    </source>
</evidence>
<dbReference type="Pfam" id="PF20150">
    <property type="entry name" value="2EXR"/>
    <property type="match status" value="1"/>
</dbReference>
<organism evidence="2 3">
    <name type="scientific">Bionectria ochroleuca</name>
    <name type="common">Gliocladium roseum</name>
    <dbReference type="NCBI Taxonomy" id="29856"/>
    <lineage>
        <taxon>Eukaryota</taxon>
        <taxon>Fungi</taxon>
        <taxon>Dikarya</taxon>
        <taxon>Ascomycota</taxon>
        <taxon>Pezizomycotina</taxon>
        <taxon>Sordariomycetes</taxon>
        <taxon>Hypocreomycetidae</taxon>
        <taxon>Hypocreales</taxon>
        <taxon>Bionectriaceae</taxon>
        <taxon>Clonostachys</taxon>
    </lineage>
</organism>
<dbReference type="Proteomes" id="UP000766486">
    <property type="component" value="Unassembled WGS sequence"/>
</dbReference>
<evidence type="ECO:0000259" key="1">
    <source>
        <dbReference type="Pfam" id="PF20150"/>
    </source>
</evidence>
<feature type="domain" description="2EXR" evidence="1">
    <location>
        <begin position="17"/>
        <end position="113"/>
    </location>
</feature>
<evidence type="ECO:0000313" key="2">
    <source>
        <dbReference type="EMBL" id="VUC26474.1"/>
    </source>
</evidence>
<keyword evidence="3" id="KW-1185">Reference proteome</keyword>